<proteinExistence type="predicted"/>
<sequence>APQQPPRSGNETKRAKGLAKSSQTAPSRTPIRIESEQKLLNTLVAIPSSCLSMLVNLLFGFYLLPPVRSVVGLIRNVESNLHILPTTSSVSATYFLRY</sequence>
<name>A0AAE1HZ95_9NEOP</name>
<feature type="transmembrane region" description="Helical" evidence="2">
    <location>
        <begin position="39"/>
        <end position="64"/>
    </location>
</feature>
<keyword evidence="4" id="KW-1185">Reference proteome</keyword>
<reference evidence="3" key="1">
    <citation type="submission" date="2021-07" db="EMBL/GenBank/DDBJ databases">
        <authorList>
            <person name="Catto M.A."/>
            <person name="Jacobson A."/>
            <person name="Kennedy G."/>
            <person name="Labadie P."/>
            <person name="Hunt B.G."/>
            <person name="Srinivasan R."/>
        </authorList>
    </citation>
    <scope>NUCLEOTIDE SEQUENCE</scope>
    <source>
        <strain evidence="3">PL_HMW_Pooled</strain>
        <tissue evidence="3">Head</tissue>
    </source>
</reference>
<dbReference type="EMBL" id="JAHWGI010001411">
    <property type="protein sequence ID" value="KAK3930374.1"/>
    <property type="molecule type" value="Genomic_DNA"/>
</dbReference>
<gene>
    <name evidence="3" type="ORF">KUF71_005108</name>
</gene>
<feature type="region of interest" description="Disordered" evidence="1">
    <location>
        <begin position="1"/>
        <end position="30"/>
    </location>
</feature>
<reference evidence="3" key="2">
    <citation type="journal article" date="2023" name="BMC Genomics">
        <title>Pest status, molecular evolution, and epigenetic factors derived from the genome assembly of Frankliniella fusca, a thysanopteran phytovirus vector.</title>
        <authorList>
            <person name="Catto M.A."/>
            <person name="Labadie P.E."/>
            <person name="Jacobson A.L."/>
            <person name="Kennedy G.G."/>
            <person name="Srinivasan R."/>
            <person name="Hunt B.G."/>
        </authorList>
    </citation>
    <scope>NUCLEOTIDE SEQUENCE</scope>
    <source>
        <strain evidence="3">PL_HMW_Pooled</strain>
    </source>
</reference>
<evidence type="ECO:0000313" key="3">
    <source>
        <dbReference type="EMBL" id="KAK3930374.1"/>
    </source>
</evidence>
<evidence type="ECO:0000256" key="1">
    <source>
        <dbReference type="SAM" id="MobiDB-lite"/>
    </source>
</evidence>
<organism evidence="3 4">
    <name type="scientific">Frankliniella fusca</name>
    <dbReference type="NCBI Taxonomy" id="407009"/>
    <lineage>
        <taxon>Eukaryota</taxon>
        <taxon>Metazoa</taxon>
        <taxon>Ecdysozoa</taxon>
        <taxon>Arthropoda</taxon>
        <taxon>Hexapoda</taxon>
        <taxon>Insecta</taxon>
        <taxon>Pterygota</taxon>
        <taxon>Neoptera</taxon>
        <taxon>Paraneoptera</taxon>
        <taxon>Thysanoptera</taxon>
        <taxon>Terebrantia</taxon>
        <taxon>Thripoidea</taxon>
        <taxon>Thripidae</taxon>
        <taxon>Frankliniella</taxon>
    </lineage>
</organism>
<keyword evidence="2" id="KW-0812">Transmembrane</keyword>
<accession>A0AAE1HZ95</accession>
<comment type="caution">
    <text evidence="3">The sequence shown here is derived from an EMBL/GenBank/DDBJ whole genome shotgun (WGS) entry which is preliminary data.</text>
</comment>
<keyword evidence="2" id="KW-0472">Membrane</keyword>
<protein>
    <submittedName>
        <fullName evidence="3">Protein-disulfide oxidoreductase DsbI</fullName>
    </submittedName>
</protein>
<keyword evidence="2" id="KW-1133">Transmembrane helix</keyword>
<feature type="non-terminal residue" evidence="3">
    <location>
        <position position="1"/>
    </location>
</feature>
<evidence type="ECO:0000313" key="4">
    <source>
        <dbReference type="Proteomes" id="UP001219518"/>
    </source>
</evidence>
<evidence type="ECO:0000256" key="2">
    <source>
        <dbReference type="SAM" id="Phobius"/>
    </source>
</evidence>
<dbReference type="AlphaFoldDB" id="A0AAE1HZ95"/>
<dbReference type="Proteomes" id="UP001219518">
    <property type="component" value="Unassembled WGS sequence"/>
</dbReference>